<dbReference type="InterPro" id="IPR043129">
    <property type="entry name" value="ATPase_NBD"/>
</dbReference>
<sequence>MSEESNETMEDSHFQVASQPSTASSCFSGTLVVGLGLGSNFPGVSYGMIKPQDMTVPRHLYERKYYGQQRYELLEWFNTSMLHDDDLPDDIRGLVTFIKHTDNHWASGILAVEATSNYLKFLWSDFRRRFPYSVFELKYDLVVTVPAVWPPYARRMMIEAVQAAKILSTEVRLTPRFLTDMEAVSIALLSDLVTPRGRVPSPKNGDVCIVCHYGDFTVESVVYDVISIQPLSVGEYTLGDHILTGKALIDDAFINLLKAKAKNLCPASRFGPLSEKDFKDFARACWEDDLKIRFSGDSKDWAFDLPTSWTGRGFESSISFSGFELALVFDTVVDKVINLIRSQIEKVTLKGGVGPSHLIMFGGLDRSPYFQTRIRQAVHEISPSTVVQYTPDEQG</sequence>
<dbReference type="PANTHER" id="PTHR14187">
    <property type="entry name" value="ALPHA KINASE/ELONGATION FACTOR 2 KINASE"/>
    <property type="match status" value="1"/>
</dbReference>
<evidence type="ECO:0000313" key="2">
    <source>
        <dbReference type="EMBL" id="RGP81770.1"/>
    </source>
</evidence>
<dbReference type="SUPFAM" id="SSF53067">
    <property type="entry name" value="Actin-like ATPase domain"/>
    <property type="match status" value="2"/>
</dbReference>
<dbReference type="CDD" id="cd10170">
    <property type="entry name" value="ASKHA_NBD_HSP70"/>
    <property type="match status" value="1"/>
</dbReference>
<gene>
    <name evidence="2" type="ORF">FLONG3_74</name>
</gene>
<keyword evidence="2" id="KW-0346">Stress response</keyword>
<dbReference type="Gene3D" id="3.90.640.10">
    <property type="entry name" value="Actin, Chain A, domain 4"/>
    <property type="match status" value="1"/>
</dbReference>
<evidence type="ECO:0000256" key="1">
    <source>
        <dbReference type="SAM" id="MobiDB-lite"/>
    </source>
</evidence>
<accession>A0A395TAL2</accession>
<protein>
    <submittedName>
        <fullName evidence="2">Mitochondrial-type heat shock 70</fullName>
    </submittedName>
</protein>
<dbReference type="Gene3D" id="3.30.420.40">
    <property type="match status" value="2"/>
</dbReference>
<dbReference type="EMBL" id="PXOG01000002">
    <property type="protein sequence ID" value="RGP81770.1"/>
    <property type="molecule type" value="Genomic_DNA"/>
</dbReference>
<name>A0A395TAL2_9HYPO</name>
<dbReference type="Proteomes" id="UP000266234">
    <property type="component" value="Unassembled WGS sequence"/>
</dbReference>
<proteinExistence type="predicted"/>
<dbReference type="AlphaFoldDB" id="A0A395TAL2"/>
<dbReference type="OrthoDB" id="2963168at2759"/>
<organism evidence="2 3">
    <name type="scientific">Fusarium longipes</name>
    <dbReference type="NCBI Taxonomy" id="694270"/>
    <lineage>
        <taxon>Eukaryota</taxon>
        <taxon>Fungi</taxon>
        <taxon>Dikarya</taxon>
        <taxon>Ascomycota</taxon>
        <taxon>Pezizomycotina</taxon>
        <taxon>Sordariomycetes</taxon>
        <taxon>Hypocreomycetidae</taxon>
        <taxon>Hypocreales</taxon>
        <taxon>Nectriaceae</taxon>
        <taxon>Fusarium</taxon>
    </lineage>
</organism>
<dbReference type="STRING" id="694270.A0A395TAL2"/>
<feature type="region of interest" description="Disordered" evidence="1">
    <location>
        <begin position="1"/>
        <end position="23"/>
    </location>
</feature>
<reference evidence="2 3" key="1">
    <citation type="journal article" date="2018" name="PLoS Pathog.">
        <title>Evolution of structural diversity of trichothecenes, a family of toxins produced by plant pathogenic and entomopathogenic fungi.</title>
        <authorList>
            <person name="Proctor R.H."/>
            <person name="McCormick S.P."/>
            <person name="Kim H.S."/>
            <person name="Cardoza R.E."/>
            <person name="Stanley A.M."/>
            <person name="Lindo L."/>
            <person name="Kelly A."/>
            <person name="Brown D.W."/>
            <person name="Lee T."/>
            <person name="Vaughan M.M."/>
            <person name="Alexander N.J."/>
            <person name="Busman M."/>
            <person name="Gutierrez S."/>
        </authorList>
    </citation>
    <scope>NUCLEOTIDE SEQUENCE [LARGE SCALE GENOMIC DNA]</scope>
    <source>
        <strain evidence="2 3">NRRL 20695</strain>
    </source>
</reference>
<dbReference type="PANTHER" id="PTHR14187:SF5">
    <property type="entry name" value="HEAT SHOCK 70 KDA PROTEIN 12A"/>
    <property type="match status" value="1"/>
</dbReference>
<comment type="caution">
    <text evidence="2">The sequence shown here is derived from an EMBL/GenBank/DDBJ whole genome shotgun (WGS) entry which is preliminary data.</text>
</comment>
<evidence type="ECO:0000313" key="3">
    <source>
        <dbReference type="Proteomes" id="UP000266234"/>
    </source>
</evidence>
<keyword evidence="3" id="KW-1185">Reference proteome</keyword>